<accession>A0A976R740</accession>
<organism evidence="1">
    <name type="scientific">Peromfec virus RodF8_48</name>
    <dbReference type="NCBI Taxonomy" id="2929379"/>
    <lineage>
        <taxon>Viruses</taxon>
        <taxon>Monodnaviria</taxon>
        <taxon>Sangervirae</taxon>
        <taxon>Phixviricota</taxon>
        <taxon>Malgrandaviricetes</taxon>
        <taxon>Petitvirales</taxon>
        <taxon>Microviridae</taxon>
    </lineage>
</organism>
<evidence type="ECO:0000313" key="1">
    <source>
        <dbReference type="EMBL" id="UPW36334.1"/>
    </source>
</evidence>
<dbReference type="EMBL" id="OM869632">
    <property type="protein sequence ID" value="UPW36334.1"/>
    <property type="molecule type" value="Genomic_DNA"/>
</dbReference>
<sequence>MSRRNNKRLKRGKFLRSVNKTKKINTGAYTPRGGIRL</sequence>
<protein>
    <submittedName>
        <fullName evidence="1">Uncharacterized protein</fullName>
    </submittedName>
</protein>
<proteinExistence type="predicted"/>
<reference evidence="1" key="1">
    <citation type="submission" date="2022-02" db="EMBL/GenBank/DDBJ databases">
        <title>Towards deciphering the DNA virus diversity associated with rodent species in the families Cricetidae and Heteromyidae.</title>
        <authorList>
            <person name="Lund M."/>
            <person name="Larsen B.B."/>
            <person name="Gryseels S."/>
            <person name="Kraberger S."/>
            <person name="Rowsey D.M."/>
            <person name="Steger L."/>
            <person name="Yule K.M."/>
            <person name="Upham N.S."/>
            <person name="Worobey M."/>
            <person name="Van Doorslaer K."/>
            <person name="Varsani A."/>
        </authorList>
    </citation>
    <scope>NUCLEOTIDE SEQUENCE</scope>
    <source>
        <strain evidence="1">NeonRodF8_48</strain>
    </source>
</reference>
<name>A0A976R740_9VIRU</name>